<reference evidence="2 3" key="1">
    <citation type="submission" date="2019-11" db="EMBL/GenBank/DDBJ databases">
        <authorList>
            <person name="Dong K."/>
        </authorList>
    </citation>
    <scope>NUCLEOTIDE SEQUENCE [LARGE SCALE GENOMIC DNA]</scope>
    <source>
        <strain evidence="2 3">JCM 17370</strain>
    </source>
</reference>
<dbReference type="SUPFAM" id="SSF51294">
    <property type="entry name" value="Hedgehog/intein (Hint) domain"/>
    <property type="match status" value="1"/>
</dbReference>
<dbReference type="OrthoDB" id="6305173at2"/>
<evidence type="ECO:0000313" key="2">
    <source>
        <dbReference type="EMBL" id="MTH33896.1"/>
    </source>
</evidence>
<proteinExistence type="predicted"/>
<dbReference type="EMBL" id="WMIF01000004">
    <property type="protein sequence ID" value="MTH33896.1"/>
    <property type="molecule type" value="Genomic_DNA"/>
</dbReference>
<evidence type="ECO:0000259" key="1">
    <source>
        <dbReference type="Pfam" id="PF13403"/>
    </source>
</evidence>
<name>A0A844GZ03_9RHOB</name>
<dbReference type="InterPro" id="IPR028992">
    <property type="entry name" value="Hedgehog/Intein_dom"/>
</dbReference>
<protein>
    <submittedName>
        <fullName evidence="2">Hemolysin</fullName>
    </submittedName>
</protein>
<dbReference type="Pfam" id="PF13403">
    <property type="entry name" value="Hint_2"/>
    <property type="match status" value="1"/>
</dbReference>
<comment type="caution">
    <text evidence="2">The sequence shown here is derived from an EMBL/GenBank/DDBJ whole genome shotgun (WGS) entry which is preliminary data.</text>
</comment>
<dbReference type="Proteomes" id="UP000442533">
    <property type="component" value="Unassembled WGS sequence"/>
</dbReference>
<evidence type="ECO:0000313" key="3">
    <source>
        <dbReference type="Proteomes" id="UP000442533"/>
    </source>
</evidence>
<dbReference type="Gene3D" id="2.170.16.10">
    <property type="entry name" value="Hedgehog/Intein (Hint) domain"/>
    <property type="match status" value="1"/>
</dbReference>
<dbReference type="AlphaFoldDB" id="A0A844GZ03"/>
<accession>A0A844GZ03</accession>
<sequence length="376" mass="41185">MEYRVVVATFLGSLIRKGADLADDEPLPFAGMDEVSFAQTEMDELRLMSDHPHFLDLRRGNSTAQRLVDDVTFGSGPSARTLPAGAQLTLSQAAILRDDDGEEFYALFPATIRDGRPELLGGGHSVLLIPRPRELPGGGTHWPTLRCNGHYRPCGILDMDLAPEGIRYDPHQGGTACFSRGTLILTPDGPRPVETLRPGGLVRTRDHGAQRIRWVSVMELGVQGLAQRPHLRPIRIAAGALGDATPAEDLLVSPRQRVVVRSNVARNLFGLDEVLIAASHLLGLPGITQDEEAERVGYVHVLLDHHELVLANGAWTETFYTEIEAMTSLHPTERREVLALFPELHGDPVRRIISGLHAHALAAIYRNSPGLLFEGR</sequence>
<gene>
    <name evidence="2" type="ORF">GL279_04715</name>
</gene>
<feature type="domain" description="Hedgehog/Intein (Hint)" evidence="1">
    <location>
        <begin position="177"/>
        <end position="321"/>
    </location>
</feature>
<organism evidence="2 3">
    <name type="scientific">Paracoccus limosus</name>
    <dbReference type="NCBI Taxonomy" id="913252"/>
    <lineage>
        <taxon>Bacteria</taxon>
        <taxon>Pseudomonadati</taxon>
        <taxon>Pseudomonadota</taxon>
        <taxon>Alphaproteobacteria</taxon>
        <taxon>Rhodobacterales</taxon>
        <taxon>Paracoccaceae</taxon>
        <taxon>Paracoccus</taxon>
    </lineage>
</organism>
<dbReference type="InterPro" id="IPR036844">
    <property type="entry name" value="Hint_dom_sf"/>
</dbReference>
<keyword evidence="3" id="KW-1185">Reference proteome</keyword>